<feature type="compositionally biased region" description="Low complexity" evidence="1">
    <location>
        <begin position="287"/>
        <end position="296"/>
    </location>
</feature>
<feature type="region of interest" description="Disordered" evidence="1">
    <location>
        <begin position="371"/>
        <end position="548"/>
    </location>
</feature>
<sequence>MDGSENEGSDIDENDDFIGEDSGEEDLDLDIQDDEDESEEEDDDYDARIREEHEKYLEAKAKAKESRPGTAPRPESPTSAKERIRSAERLSYGIRPVVDEAIPRDFYKPPPKSISAQLDQRLGIVVNEPRVNFAPEVKPASEPEQLSEPPAEDEPELEPEPDLEPEPELPADSSAEPETDLQPDPDPDPDPVPAPVPDTVPDRDSEASGEPTSVSEPEPQAGPTEAQPENESQAEQEVDADPEPAPAAVSTEQDLEDLIAQKLAAAMQASGLTGPSNEPAVQREASKAASAALSTSEVAVPSPAGLPRPSTQAAAPTVAPSSTKTPTPSLPRYTQASARPPPAPGQASQLLSLRARALNDLNRDLQALIASELGPGAAAAPSGLTTARGGKRKQKQLTLGMRGHLGLNGPRETYTPKPQAQIPPRPGSAGIRPSSAGRSRSSSTRGGRPSSAGRSRPESAGRTRTPDSKGEGKVAMPPSKIRSYPVPSSEDKPWRTNMKHKETAATTPRRGSRSPPAKSSPPKSPPSAGMGSPRAAVNVPCGSSKKPPLQNANYMEALRMDGLRKVGEANQFCRELQLDHRYRLLPGDGITIEVYEYKDRNGNSNLNGKVLREQTLDMFLQTHARLHKQVTAEAHLTRKSVGNATRKNSLEVAC</sequence>
<dbReference type="Proteomes" id="UP001190700">
    <property type="component" value="Unassembled WGS sequence"/>
</dbReference>
<feature type="compositionally biased region" description="Basic and acidic residues" evidence="1">
    <location>
        <begin position="97"/>
        <end position="107"/>
    </location>
</feature>
<feature type="compositionally biased region" description="Basic and acidic residues" evidence="1">
    <location>
        <begin position="455"/>
        <end position="472"/>
    </location>
</feature>
<protein>
    <submittedName>
        <fullName evidence="2">Uncharacterized protein</fullName>
    </submittedName>
</protein>
<dbReference type="AlphaFoldDB" id="A0AAE0EX75"/>
<feature type="compositionally biased region" description="Low complexity" evidence="1">
    <location>
        <begin position="309"/>
        <end position="327"/>
    </location>
</feature>
<feature type="compositionally biased region" description="Acidic residues" evidence="1">
    <location>
        <begin position="1"/>
        <end position="45"/>
    </location>
</feature>
<evidence type="ECO:0000313" key="3">
    <source>
        <dbReference type="Proteomes" id="UP001190700"/>
    </source>
</evidence>
<comment type="caution">
    <text evidence="2">The sequence shown here is derived from an EMBL/GenBank/DDBJ whole genome shotgun (WGS) entry which is preliminary data.</text>
</comment>
<feature type="region of interest" description="Disordered" evidence="1">
    <location>
        <begin position="134"/>
        <end position="350"/>
    </location>
</feature>
<reference evidence="2 3" key="1">
    <citation type="journal article" date="2015" name="Genome Biol. Evol.">
        <title>Comparative Genomics of a Bacterivorous Green Alga Reveals Evolutionary Causalities and Consequences of Phago-Mixotrophic Mode of Nutrition.</title>
        <authorList>
            <person name="Burns J.A."/>
            <person name="Paasch A."/>
            <person name="Narechania A."/>
            <person name="Kim E."/>
        </authorList>
    </citation>
    <scope>NUCLEOTIDE SEQUENCE [LARGE SCALE GENOMIC DNA]</scope>
    <source>
        <strain evidence="2 3">PLY_AMNH</strain>
    </source>
</reference>
<evidence type="ECO:0000313" key="2">
    <source>
        <dbReference type="EMBL" id="KAK3243848.1"/>
    </source>
</evidence>
<feature type="region of interest" description="Disordered" evidence="1">
    <location>
        <begin position="1"/>
        <end position="119"/>
    </location>
</feature>
<gene>
    <name evidence="2" type="ORF">CYMTET_46518</name>
</gene>
<organism evidence="2 3">
    <name type="scientific">Cymbomonas tetramitiformis</name>
    <dbReference type="NCBI Taxonomy" id="36881"/>
    <lineage>
        <taxon>Eukaryota</taxon>
        <taxon>Viridiplantae</taxon>
        <taxon>Chlorophyta</taxon>
        <taxon>Pyramimonadophyceae</taxon>
        <taxon>Pyramimonadales</taxon>
        <taxon>Pyramimonadaceae</taxon>
        <taxon>Cymbomonas</taxon>
    </lineage>
</organism>
<feature type="compositionally biased region" description="Low complexity" evidence="1">
    <location>
        <begin position="427"/>
        <end position="454"/>
    </location>
</feature>
<proteinExistence type="predicted"/>
<feature type="compositionally biased region" description="Acidic residues" evidence="1">
    <location>
        <begin position="232"/>
        <end position="242"/>
    </location>
</feature>
<evidence type="ECO:0000256" key="1">
    <source>
        <dbReference type="SAM" id="MobiDB-lite"/>
    </source>
</evidence>
<accession>A0AAE0EX75</accession>
<name>A0AAE0EX75_9CHLO</name>
<feature type="compositionally biased region" description="Acidic residues" evidence="1">
    <location>
        <begin position="150"/>
        <end position="189"/>
    </location>
</feature>
<feature type="compositionally biased region" description="Basic and acidic residues" evidence="1">
    <location>
        <begin position="46"/>
        <end position="67"/>
    </location>
</feature>
<keyword evidence="3" id="KW-1185">Reference proteome</keyword>
<feature type="compositionally biased region" description="Basic and acidic residues" evidence="1">
    <location>
        <begin position="489"/>
        <end position="503"/>
    </location>
</feature>
<dbReference type="EMBL" id="LGRX02032612">
    <property type="protein sequence ID" value="KAK3243848.1"/>
    <property type="molecule type" value="Genomic_DNA"/>
</dbReference>
<feature type="compositionally biased region" description="Low complexity" evidence="1">
    <location>
        <begin position="371"/>
        <end position="387"/>
    </location>
</feature>